<sequence length="408" mass="43931">SSSETLLRLTPAQVQTKLYAAAIIVLIYTLRHLRASRRAGPEAATAPAAAGGGRGVASGHSDVDCAAAAHSGARKELADAAGDSADAHRRKNRHRRRPGFRLRCASRRRLLTPPSCRQIQRAARLGSGCCAYFYSARPRSSSKAAAGGRGANISTVLLELPTMTQSTAESMPQPRMHFFCIRHHQSQQLLTPTNATGDSTTGNEKMADSATAALLRKVFGHSGSGQAAGCARPVPQNFEKSPIQLRVSKLLLRKSSIRSRGSQKHHQQQSRAEPPNDAAWSVGWPRVGAILPIWSSFEGAQGWQGARSETPKRRKPTRQKAPARKSVNEPAATSPAQLVASGSKASSNVSEMLKIRLQFEAASFQDAAELPTAGNGSFVMNCQTPKERQKVRLDLDSLVNVNEKVNRI</sequence>
<protein>
    <submittedName>
        <fullName evidence="3">Kinesin motor domain-containing protein</fullName>
    </submittedName>
</protein>
<reference evidence="3" key="1">
    <citation type="submission" date="2016-11" db="UniProtKB">
        <authorList>
            <consortium name="WormBaseParasite"/>
        </authorList>
    </citation>
    <scope>IDENTIFICATION</scope>
</reference>
<feature type="region of interest" description="Disordered" evidence="1">
    <location>
        <begin position="301"/>
        <end position="345"/>
    </location>
</feature>
<proteinExistence type="predicted"/>
<dbReference type="AlphaFoldDB" id="A0A1I8FKH5"/>
<dbReference type="Proteomes" id="UP000095280">
    <property type="component" value="Unplaced"/>
</dbReference>
<evidence type="ECO:0000256" key="1">
    <source>
        <dbReference type="SAM" id="MobiDB-lite"/>
    </source>
</evidence>
<accession>A0A1I8FKH5</accession>
<feature type="compositionally biased region" description="Basic residues" evidence="1">
    <location>
        <begin position="257"/>
        <end position="268"/>
    </location>
</feature>
<evidence type="ECO:0000313" key="3">
    <source>
        <dbReference type="WBParaSite" id="maker-unitig_38628-snap-gene-0.1-mRNA-1"/>
    </source>
</evidence>
<organism evidence="2 3">
    <name type="scientific">Macrostomum lignano</name>
    <dbReference type="NCBI Taxonomy" id="282301"/>
    <lineage>
        <taxon>Eukaryota</taxon>
        <taxon>Metazoa</taxon>
        <taxon>Spiralia</taxon>
        <taxon>Lophotrochozoa</taxon>
        <taxon>Platyhelminthes</taxon>
        <taxon>Rhabditophora</taxon>
        <taxon>Macrostomorpha</taxon>
        <taxon>Macrostomida</taxon>
        <taxon>Macrostomidae</taxon>
        <taxon>Macrostomum</taxon>
    </lineage>
</organism>
<name>A0A1I8FKH5_9PLAT</name>
<feature type="compositionally biased region" description="Basic residues" evidence="1">
    <location>
        <begin position="312"/>
        <end position="323"/>
    </location>
</feature>
<feature type="region of interest" description="Disordered" evidence="1">
    <location>
        <begin position="76"/>
        <end position="101"/>
    </location>
</feature>
<keyword evidence="2" id="KW-1185">Reference proteome</keyword>
<feature type="compositionally biased region" description="Basic residues" evidence="1">
    <location>
        <begin position="88"/>
        <end position="101"/>
    </location>
</feature>
<evidence type="ECO:0000313" key="2">
    <source>
        <dbReference type="Proteomes" id="UP000095280"/>
    </source>
</evidence>
<feature type="region of interest" description="Disordered" evidence="1">
    <location>
        <begin position="257"/>
        <end position="281"/>
    </location>
</feature>
<dbReference type="WBParaSite" id="maker-unitig_38628-snap-gene-0.1-mRNA-1">
    <property type="protein sequence ID" value="maker-unitig_38628-snap-gene-0.1-mRNA-1"/>
    <property type="gene ID" value="maker-unitig_38628-snap-gene-0.1"/>
</dbReference>